<evidence type="ECO:0000313" key="6">
    <source>
        <dbReference type="Proteomes" id="UP000265515"/>
    </source>
</evidence>
<comment type="similarity">
    <text evidence="1">Belongs to the universal ribosomal protein uL10 family.</text>
</comment>
<dbReference type="STRING" id="69332.A0A388LGN0"/>
<dbReference type="Pfam" id="PF00466">
    <property type="entry name" value="Ribosomal_L10"/>
    <property type="match status" value="1"/>
</dbReference>
<dbReference type="Gene3D" id="6.10.250.290">
    <property type="match status" value="1"/>
</dbReference>
<evidence type="ECO:0000256" key="4">
    <source>
        <dbReference type="SAM" id="MobiDB-lite"/>
    </source>
</evidence>
<evidence type="ECO:0000256" key="2">
    <source>
        <dbReference type="ARBA" id="ARBA00022980"/>
    </source>
</evidence>
<evidence type="ECO:0000256" key="3">
    <source>
        <dbReference type="ARBA" id="ARBA00023274"/>
    </source>
</evidence>
<dbReference type="CDD" id="cd05797">
    <property type="entry name" value="Ribosomal_L10"/>
    <property type="match status" value="1"/>
</dbReference>
<dbReference type="InterPro" id="IPR043141">
    <property type="entry name" value="Ribosomal_uL10-like_sf"/>
</dbReference>
<dbReference type="Gramene" id="GBG81475">
    <property type="protein sequence ID" value="GBG81475"/>
    <property type="gene ID" value="CBR_g32465"/>
</dbReference>
<dbReference type="NCBIfam" id="NF000955">
    <property type="entry name" value="PRK00099.1-1"/>
    <property type="match status" value="1"/>
</dbReference>
<comment type="caution">
    <text evidence="5">The sequence shown here is derived from an EMBL/GenBank/DDBJ whole genome shotgun (WGS) entry which is preliminary data.</text>
</comment>
<dbReference type="SMR" id="A0A388LGN0"/>
<dbReference type="InterPro" id="IPR001790">
    <property type="entry name" value="Ribosomal_uL10"/>
</dbReference>
<feature type="region of interest" description="Disordered" evidence="4">
    <location>
        <begin position="13"/>
        <end position="34"/>
    </location>
</feature>
<organism evidence="5 6">
    <name type="scientific">Chara braunii</name>
    <name type="common">Braun's stonewort</name>
    <dbReference type="NCBI Taxonomy" id="69332"/>
    <lineage>
        <taxon>Eukaryota</taxon>
        <taxon>Viridiplantae</taxon>
        <taxon>Streptophyta</taxon>
        <taxon>Charophyceae</taxon>
        <taxon>Charales</taxon>
        <taxon>Characeae</taxon>
        <taxon>Chara</taxon>
    </lineage>
</organism>
<protein>
    <recommendedName>
        <fullName evidence="7">50S ribosomal protein L10</fullName>
    </recommendedName>
</protein>
<dbReference type="OrthoDB" id="360689at2759"/>
<evidence type="ECO:0008006" key="7">
    <source>
        <dbReference type="Google" id="ProtNLM"/>
    </source>
</evidence>
<keyword evidence="6" id="KW-1185">Reference proteome</keyword>
<dbReference type="SUPFAM" id="SSF160369">
    <property type="entry name" value="Ribosomal protein L10-like"/>
    <property type="match status" value="1"/>
</dbReference>
<accession>A0A388LGN0</accession>
<gene>
    <name evidence="5" type="ORF">CBR_g32465</name>
</gene>
<reference evidence="5 6" key="1">
    <citation type="journal article" date="2018" name="Cell">
        <title>The Chara Genome: Secondary Complexity and Implications for Plant Terrestrialization.</title>
        <authorList>
            <person name="Nishiyama T."/>
            <person name="Sakayama H."/>
            <person name="Vries J.D."/>
            <person name="Buschmann H."/>
            <person name="Saint-Marcoux D."/>
            <person name="Ullrich K.K."/>
            <person name="Haas F.B."/>
            <person name="Vanderstraeten L."/>
            <person name="Becker D."/>
            <person name="Lang D."/>
            <person name="Vosolsobe S."/>
            <person name="Rombauts S."/>
            <person name="Wilhelmsson P.K.I."/>
            <person name="Janitza P."/>
            <person name="Kern R."/>
            <person name="Heyl A."/>
            <person name="Rumpler F."/>
            <person name="Villalobos L.I.A.C."/>
            <person name="Clay J.M."/>
            <person name="Skokan R."/>
            <person name="Toyoda A."/>
            <person name="Suzuki Y."/>
            <person name="Kagoshima H."/>
            <person name="Schijlen E."/>
            <person name="Tajeshwar N."/>
            <person name="Catarino B."/>
            <person name="Hetherington A.J."/>
            <person name="Saltykova A."/>
            <person name="Bonnot C."/>
            <person name="Breuninger H."/>
            <person name="Symeonidi A."/>
            <person name="Radhakrishnan G.V."/>
            <person name="Van Nieuwerburgh F."/>
            <person name="Deforce D."/>
            <person name="Chang C."/>
            <person name="Karol K.G."/>
            <person name="Hedrich R."/>
            <person name="Ulvskov P."/>
            <person name="Glockner G."/>
            <person name="Delwiche C.F."/>
            <person name="Petrasek J."/>
            <person name="Van de Peer Y."/>
            <person name="Friml J."/>
            <person name="Beilby M."/>
            <person name="Dolan L."/>
            <person name="Kohara Y."/>
            <person name="Sugano S."/>
            <person name="Fujiyama A."/>
            <person name="Delaux P.-M."/>
            <person name="Quint M."/>
            <person name="TheiBen G."/>
            <person name="Hagemann M."/>
            <person name="Harholt J."/>
            <person name="Dunand C."/>
            <person name="Zachgo S."/>
            <person name="Langdale J."/>
            <person name="Maumus F."/>
            <person name="Straeten D.V.D."/>
            <person name="Gould S.B."/>
            <person name="Rensing S.A."/>
        </authorList>
    </citation>
    <scope>NUCLEOTIDE SEQUENCE [LARGE SCALE GENOMIC DNA]</scope>
    <source>
        <strain evidence="5 6">S276</strain>
    </source>
</reference>
<dbReference type="Proteomes" id="UP000265515">
    <property type="component" value="Unassembled WGS sequence"/>
</dbReference>
<dbReference type="EMBL" id="BFEA01000375">
    <property type="protein sequence ID" value="GBG81475.1"/>
    <property type="molecule type" value="Genomic_DNA"/>
</dbReference>
<dbReference type="GO" id="GO:1990904">
    <property type="term" value="C:ribonucleoprotein complex"/>
    <property type="evidence" value="ECO:0007669"/>
    <property type="project" value="UniProtKB-KW"/>
</dbReference>
<dbReference type="PANTHER" id="PTHR11560">
    <property type="entry name" value="39S RIBOSOMAL PROTEIN L10, MITOCHONDRIAL"/>
    <property type="match status" value="1"/>
</dbReference>
<dbReference type="AlphaFoldDB" id="A0A388LGN0"/>
<evidence type="ECO:0000256" key="1">
    <source>
        <dbReference type="ARBA" id="ARBA00008889"/>
    </source>
</evidence>
<sequence>MATAGQLVAAASWRENAGPSVSTSPSDGRRGAARQALLSTERCRCVRPSGRRLRLRQQAQPAAVAVLLPPPRTSPKLSILCESRALGSRHSTTFAGNHGGAASLLPGAWTADGLMDGMKSQREQCDRKQPLIKMALSKEKKVMTVEKVRAELENCFLLAGLDYTGISVKQMQDLRRSLPETTTLLIVKNTLMRKTVEEDAKWKALAPHLQGMNAWLFVHSEEIPAALKPFRDMQKEAKLEVDYTLAVFEGQIFKKDDMSFLENLPTKQELYIKLINQLRAPGSRLVSVLRAPGMQLVMVLRAYIDKLEKEQSGGGGNVVDVTAEAKS</sequence>
<dbReference type="Gene3D" id="3.30.70.1730">
    <property type="match status" value="1"/>
</dbReference>
<keyword evidence="3" id="KW-0687">Ribonucleoprotein</keyword>
<dbReference type="GO" id="GO:0005840">
    <property type="term" value="C:ribosome"/>
    <property type="evidence" value="ECO:0007669"/>
    <property type="project" value="UniProtKB-KW"/>
</dbReference>
<proteinExistence type="inferred from homology"/>
<dbReference type="InterPro" id="IPR047865">
    <property type="entry name" value="Ribosomal_uL10_bac_type"/>
</dbReference>
<name>A0A388LGN0_CHABU</name>
<evidence type="ECO:0000313" key="5">
    <source>
        <dbReference type="EMBL" id="GBG81475.1"/>
    </source>
</evidence>
<keyword evidence="2" id="KW-0689">Ribosomal protein</keyword>